<organism evidence="1">
    <name type="scientific">marine metagenome</name>
    <dbReference type="NCBI Taxonomy" id="408172"/>
    <lineage>
        <taxon>unclassified sequences</taxon>
        <taxon>metagenomes</taxon>
        <taxon>ecological metagenomes</taxon>
    </lineage>
</organism>
<proteinExistence type="predicted"/>
<evidence type="ECO:0000313" key="1">
    <source>
        <dbReference type="EMBL" id="SVC21820.1"/>
    </source>
</evidence>
<dbReference type="AlphaFoldDB" id="A0A382KBI6"/>
<name>A0A382KBI6_9ZZZZ</name>
<sequence length="39" mass="4661">MRSSLLLWSIGVWFYSMSNKYAWIHITDANHIPTKKYSD</sequence>
<gene>
    <name evidence="1" type="ORF">METZ01_LOCUS274674</name>
</gene>
<dbReference type="EMBL" id="UINC01079637">
    <property type="protein sequence ID" value="SVC21820.1"/>
    <property type="molecule type" value="Genomic_DNA"/>
</dbReference>
<reference evidence="1" key="1">
    <citation type="submission" date="2018-05" db="EMBL/GenBank/DDBJ databases">
        <authorList>
            <person name="Lanie J.A."/>
            <person name="Ng W.-L."/>
            <person name="Kazmierczak K.M."/>
            <person name="Andrzejewski T.M."/>
            <person name="Davidsen T.M."/>
            <person name="Wayne K.J."/>
            <person name="Tettelin H."/>
            <person name="Glass J.I."/>
            <person name="Rusch D."/>
            <person name="Podicherti R."/>
            <person name="Tsui H.-C.T."/>
            <person name="Winkler M.E."/>
        </authorList>
    </citation>
    <scope>NUCLEOTIDE SEQUENCE</scope>
</reference>
<protein>
    <submittedName>
        <fullName evidence="1">Uncharacterized protein</fullName>
    </submittedName>
</protein>
<accession>A0A382KBI6</accession>